<dbReference type="OrthoDB" id="1144821at2"/>
<keyword evidence="1" id="KW-1133">Transmembrane helix</keyword>
<proteinExistence type="predicted"/>
<keyword evidence="3" id="KW-1185">Reference proteome</keyword>
<dbReference type="EMBL" id="FQZI01000005">
    <property type="protein sequence ID" value="SHJ08404.1"/>
    <property type="molecule type" value="Genomic_DNA"/>
</dbReference>
<evidence type="ECO:0000256" key="1">
    <source>
        <dbReference type="SAM" id="Phobius"/>
    </source>
</evidence>
<accession>A0A1M6GEM5</accession>
<gene>
    <name evidence="2" type="ORF">SAMN05444363_2574</name>
</gene>
<reference evidence="3" key="1">
    <citation type="submission" date="2016-11" db="EMBL/GenBank/DDBJ databases">
        <authorList>
            <person name="Varghese N."/>
            <person name="Submissions S."/>
        </authorList>
    </citation>
    <scope>NUCLEOTIDE SEQUENCE [LARGE SCALE GENOMIC DNA]</scope>
    <source>
        <strain evidence="3">DSM 18829</strain>
    </source>
</reference>
<keyword evidence="1" id="KW-0472">Membrane</keyword>
<evidence type="ECO:0000313" key="3">
    <source>
        <dbReference type="Proteomes" id="UP000184488"/>
    </source>
</evidence>
<feature type="transmembrane region" description="Helical" evidence="1">
    <location>
        <begin position="37"/>
        <end position="59"/>
    </location>
</feature>
<dbReference type="AlphaFoldDB" id="A0A1M6GEM5"/>
<organism evidence="2 3">
    <name type="scientific">Flavobacterium terrae</name>
    <dbReference type="NCBI Taxonomy" id="415425"/>
    <lineage>
        <taxon>Bacteria</taxon>
        <taxon>Pseudomonadati</taxon>
        <taxon>Bacteroidota</taxon>
        <taxon>Flavobacteriia</taxon>
        <taxon>Flavobacteriales</taxon>
        <taxon>Flavobacteriaceae</taxon>
        <taxon>Flavobacterium</taxon>
    </lineage>
</organism>
<feature type="transmembrane region" description="Helical" evidence="1">
    <location>
        <begin position="71"/>
        <end position="91"/>
    </location>
</feature>
<sequence>MKTIKNIPFSTIFALGSFGIGTLLFISYMIFQNFNIIVIGFFYVYAAVILNILVLLNLLYQLYSKSNKEDILIRILILVSNIPIAYFYYIIVDNKFNSLHPFNQ</sequence>
<dbReference type="STRING" id="415425.SAMN05444363_2574"/>
<keyword evidence="1" id="KW-0812">Transmembrane</keyword>
<feature type="transmembrane region" description="Helical" evidence="1">
    <location>
        <begin position="12"/>
        <end position="31"/>
    </location>
</feature>
<protein>
    <recommendedName>
        <fullName evidence="4">Branched-chain amino acid:cation transporter, LIVCS family</fullName>
    </recommendedName>
</protein>
<name>A0A1M6GEM5_9FLAO</name>
<evidence type="ECO:0008006" key="4">
    <source>
        <dbReference type="Google" id="ProtNLM"/>
    </source>
</evidence>
<evidence type="ECO:0000313" key="2">
    <source>
        <dbReference type="EMBL" id="SHJ08404.1"/>
    </source>
</evidence>
<dbReference type="RefSeq" id="WP_073311904.1">
    <property type="nucleotide sequence ID" value="NZ_FQZI01000005.1"/>
</dbReference>
<dbReference type="Proteomes" id="UP000184488">
    <property type="component" value="Unassembled WGS sequence"/>
</dbReference>